<feature type="transmembrane region" description="Helical" evidence="1">
    <location>
        <begin position="324"/>
        <end position="345"/>
    </location>
</feature>
<gene>
    <name evidence="2" type="ORF">J2S15_001944</name>
</gene>
<sequence>MIQNFNILLKLEFTTRFNRLVYRLKKLPVIKKIIPQSFYGNSLLKTVLYILSVLMRVFSNLMNIAAYGLFFYGLPFLFFFPGIIEGNWPDPEAYRVYFITIFIGVSCIISPMGRFHFLPTGKYDAIYLIDSLRMRARDVAAICYIKRYLVDMVKFILFFIVCVMLGWVTWLDAAALLLLMSGSRWLFNQISIVYYKDKLFFEKNFKQVIVALVVFAIFVAIAITKVTYIIPNLVIWCLGILMTALAFLLYYSQYRTMNLYIPLRKEAHGILDTLNFDSSAAVKETVKIRDQDFDVDESINNKKGFDFFNAAFFRRHRSYLWKPIRITTLIILGVVIVLTLAMFFVKELREAAHGFFDTQLASLMLIAYFLNRGEKICQAMFFNCDSSMLVYRFYRKRENLLQNFMLRLKTLIQFHLLPALVMSLGMVVIMLVSRYDASPIIYISVFLSVVFMNLIFCIHSLVLYYLLQPYNLQMEQVGFSHRIVTGVTYFVVYAFYSVDIPVVWFSVGLITLFVVYATVAAILVYKVAPKTFRLRE</sequence>
<keyword evidence="1" id="KW-1133">Transmembrane helix</keyword>
<feature type="transmembrane region" description="Helical" evidence="1">
    <location>
        <begin position="502"/>
        <end position="525"/>
    </location>
</feature>
<dbReference type="Proteomes" id="UP001230220">
    <property type="component" value="Unassembled WGS sequence"/>
</dbReference>
<dbReference type="RefSeq" id="WP_307407716.1">
    <property type="nucleotide sequence ID" value="NZ_JAUSUR010000003.1"/>
</dbReference>
<accession>A0ABU0E2S4</accession>
<protein>
    <recommendedName>
        <fullName evidence="4">ABC-2 type transport system permease protein</fullName>
    </recommendedName>
</protein>
<organism evidence="2 3">
    <name type="scientific">Breznakia pachnodae</name>
    <dbReference type="NCBI Taxonomy" id="265178"/>
    <lineage>
        <taxon>Bacteria</taxon>
        <taxon>Bacillati</taxon>
        <taxon>Bacillota</taxon>
        <taxon>Erysipelotrichia</taxon>
        <taxon>Erysipelotrichales</taxon>
        <taxon>Erysipelotrichaceae</taxon>
        <taxon>Breznakia</taxon>
    </lineage>
</organism>
<feature type="transmembrane region" description="Helical" evidence="1">
    <location>
        <begin position="479"/>
        <end position="496"/>
    </location>
</feature>
<feature type="transmembrane region" description="Helical" evidence="1">
    <location>
        <begin position="155"/>
        <end position="179"/>
    </location>
</feature>
<feature type="transmembrane region" description="Helical" evidence="1">
    <location>
        <begin position="96"/>
        <end position="117"/>
    </location>
</feature>
<feature type="transmembrane region" description="Helical" evidence="1">
    <location>
        <begin position="233"/>
        <end position="251"/>
    </location>
</feature>
<proteinExistence type="predicted"/>
<evidence type="ECO:0000313" key="2">
    <source>
        <dbReference type="EMBL" id="MDQ0361197.1"/>
    </source>
</evidence>
<keyword evidence="1" id="KW-0812">Transmembrane</keyword>
<comment type="caution">
    <text evidence="2">The sequence shown here is derived from an EMBL/GenBank/DDBJ whole genome shotgun (WGS) entry which is preliminary data.</text>
</comment>
<reference evidence="2 3" key="1">
    <citation type="submission" date="2023-07" db="EMBL/GenBank/DDBJ databases">
        <title>Genomic Encyclopedia of Type Strains, Phase IV (KMG-IV): sequencing the most valuable type-strain genomes for metagenomic binning, comparative biology and taxonomic classification.</title>
        <authorList>
            <person name="Goeker M."/>
        </authorList>
    </citation>
    <scope>NUCLEOTIDE SEQUENCE [LARGE SCALE GENOMIC DNA]</scope>
    <source>
        <strain evidence="2 3">DSM 16784</strain>
    </source>
</reference>
<evidence type="ECO:0008006" key="4">
    <source>
        <dbReference type="Google" id="ProtNLM"/>
    </source>
</evidence>
<evidence type="ECO:0000313" key="3">
    <source>
        <dbReference type="Proteomes" id="UP001230220"/>
    </source>
</evidence>
<feature type="transmembrane region" description="Helical" evidence="1">
    <location>
        <begin position="64"/>
        <end position="84"/>
    </location>
</feature>
<evidence type="ECO:0000256" key="1">
    <source>
        <dbReference type="SAM" id="Phobius"/>
    </source>
</evidence>
<feature type="transmembrane region" description="Helical" evidence="1">
    <location>
        <begin position="208"/>
        <end position="227"/>
    </location>
</feature>
<keyword evidence="3" id="KW-1185">Reference proteome</keyword>
<keyword evidence="1" id="KW-0472">Membrane</keyword>
<feature type="transmembrane region" description="Helical" evidence="1">
    <location>
        <begin position="414"/>
        <end position="435"/>
    </location>
</feature>
<name>A0ABU0E2S4_9FIRM</name>
<dbReference type="EMBL" id="JAUSUR010000003">
    <property type="protein sequence ID" value="MDQ0361197.1"/>
    <property type="molecule type" value="Genomic_DNA"/>
</dbReference>
<feature type="transmembrane region" description="Helical" evidence="1">
    <location>
        <begin position="441"/>
        <end position="467"/>
    </location>
</feature>